<dbReference type="Pfam" id="PF13649">
    <property type="entry name" value="Methyltransf_25"/>
    <property type="match status" value="1"/>
</dbReference>
<feature type="domain" description="Methyltransferase" evidence="2">
    <location>
        <begin position="45"/>
        <end position="134"/>
    </location>
</feature>
<dbReference type="GO" id="GO:0032259">
    <property type="term" value="P:methylation"/>
    <property type="evidence" value="ECO:0007669"/>
    <property type="project" value="UniProtKB-KW"/>
</dbReference>
<dbReference type="Gene3D" id="3.40.50.150">
    <property type="entry name" value="Vaccinia Virus protein VP39"/>
    <property type="match status" value="1"/>
</dbReference>
<name>A0ABT3MWN3_9GAMM</name>
<evidence type="ECO:0000256" key="1">
    <source>
        <dbReference type="ARBA" id="ARBA00022679"/>
    </source>
</evidence>
<comment type="caution">
    <text evidence="3">The sequence shown here is derived from an EMBL/GenBank/DDBJ whole genome shotgun (WGS) entry which is preliminary data.</text>
</comment>
<organism evidence="3 4">
    <name type="scientific">Endozoicomonas gorgoniicola</name>
    <dbReference type="NCBI Taxonomy" id="1234144"/>
    <lineage>
        <taxon>Bacteria</taxon>
        <taxon>Pseudomonadati</taxon>
        <taxon>Pseudomonadota</taxon>
        <taxon>Gammaproteobacteria</taxon>
        <taxon>Oceanospirillales</taxon>
        <taxon>Endozoicomonadaceae</taxon>
        <taxon>Endozoicomonas</taxon>
    </lineage>
</organism>
<evidence type="ECO:0000313" key="3">
    <source>
        <dbReference type="EMBL" id="MCW7553789.1"/>
    </source>
</evidence>
<dbReference type="Proteomes" id="UP001209854">
    <property type="component" value="Unassembled WGS sequence"/>
</dbReference>
<dbReference type="EMBL" id="JAPFCC010000001">
    <property type="protein sequence ID" value="MCW7553789.1"/>
    <property type="molecule type" value="Genomic_DNA"/>
</dbReference>
<sequence length="199" mass="22409">MKPVEIGKAYDQITHLWESEKFNRSNGIEQHKKAISFAPNTGKALDIACGCTGRFIDLLIDSGFTPEGVDISSKKVLLAKKTHPDIQFYNKDICSWSIPKKYSFITAWDSIWHIPLEEQKNVLTKIVNSLNKGGIFIFSFGGTDEPGDHTDSFMGPEVYYSSLGTNGFLSLLIELGCICKHLEFDQHPEFHTYMIVQKA</sequence>
<proteinExistence type="predicted"/>
<reference evidence="3 4" key="1">
    <citation type="submission" date="2022-10" db="EMBL/GenBank/DDBJ databases">
        <title>High-quality genome sequences of two octocoral-associated bacteria, Endozoicomonas euniceicola EF212 and Endozoicomonas gorgoniicola PS125.</title>
        <authorList>
            <person name="Chiou Y.-J."/>
            <person name="Chen Y.-H."/>
        </authorList>
    </citation>
    <scope>NUCLEOTIDE SEQUENCE [LARGE SCALE GENOMIC DNA]</scope>
    <source>
        <strain evidence="3 4">PS125</strain>
    </source>
</reference>
<keyword evidence="3" id="KW-0489">Methyltransferase</keyword>
<gene>
    <name evidence="3" type="ORF">NX722_14355</name>
</gene>
<accession>A0ABT3MWN3</accession>
<protein>
    <submittedName>
        <fullName evidence="3">Class I SAM-dependent methyltransferase</fullName>
    </submittedName>
</protein>
<keyword evidence="4" id="KW-1185">Reference proteome</keyword>
<evidence type="ECO:0000313" key="4">
    <source>
        <dbReference type="Proteomes" id="UP001209854"/>
    </source>
</evidence>
<dbReference type="GO" id="GO:0008168">
    <property type="term" value="F:methyltransferase activity"/>
    <property type="evidence" value="ECO:0007669"/>
    <property type="project" value="UniProtKB-KW"/>
</dbReference>
<keyword evidence="1" id="KW-0808">Transferase</keyword>
<dbReference type="InterPro" id="IPR041698">
    <property type="entry name" value="Methyltransf_25"/>
</dbReference>
<dbReference type="InterPro" id="IPR029063">
    <property type="entry name" value="SAM-dependent_MTases_sf"/>
</dbReference>
<evidence type="ECO:0000259" key="2">
    <source>
        <dbReference type="Pfam" id="PF13649"/>
    </source>
</evidence>
<dbReference type="PANTHER" id="PTHR43861">
    <property type="entry name" value="TRANS-ACONITATE 2-METHYLTRANSFERASE-RELATED"/>
    <property type="match status" value="1"/>
</dbReference>
<dbReference type="SUPFAM" id="SSF53335">
    <property type="entry name" value="S-adenosyl-L-methionine-dependent methyltransferases"/>
    <property type="match status" value="1"/>
</dbReference>